<dbReference type="EMBL" id="FPBD01000003">
    <property type="protein sequence ID" value="SFT74805.1"/>
    <property type="molecule type" value="Genomic_DNA"/>
</dbReference>
<sequence length="68" mass="7125">MNAKTSQIAELRHRLAVLEGRLPSAVQLAPVPASAQTEQGPAPLGEVLTVLVCKVAETITLEGRSHGL</sequence>
<name>A0A1I7AIZ1_9HYPH</name>
<keyword evidence="2" id="KW-1185">Reference proteome</keyword>
<gene>
    <name evidence="1" type="ORF">SAMN05444141_103107</name>
</gene>
<dbReference type="Proteomes" id="UP000183371">
    <property type="component" value="Unassembled WGS sequence"/>
</dbReference>
<proteinExistence type="predicted"/>
<evidence type="ECO:0000313" key="2">
    <source>
        <dbReference type="Proteomes" id="UP000183371"/>
    </source>
</evidence>
<reference evidence="2" key="1">
    <citation type="submission" date="2016-10" db="EMBL/GenBank/DDBJ databases">
        <authorList>
            <person name="Varghese N."/>
            <person name="Submissions S."/>
        </authorList>
    </citation>
    <scope>NUCLEOTIDE SEQUENCE [LARGE SCALE GENOMIC DNA]</scope>
    <source>
        <strain evidence="2">DSM 17465</strain>
    </source>
</reference>
<accession>A0A1I7AIZ1</accession>
<evidence type="ECO:0000313" key="1">
    <source>
        <dbReference type="EMBL" id="SFT74805.1"/>
    </source>
</evidence>
<organism evidence="1 2">
    <name type="scientific">Pseudovibrio denitrificans</name>
    <dbReference type="NCBI Taxonomy" id="258256"/>
    <lineage>
        <taxon>Bacteria</taxon>
        <taxon>Pseudomonadati</taxon>
        <taxon>Pseudomonadota</taxon>
        <taxon>Alphaproteobacteria</taxon>
        <taxon>Hyphomicrobiales</taxon>
        <taxon>Stappiaceae</taxon>
        <taxon>Pseudovibrio</taxon>
    </lineage>
</organism>
<protein>
    <submittedName>
        <fullName evidence="1">Uncharacterized protein</fullName>
    </submittedName>
</protein>
<dbReference type="AlphaFoldDB" id="A0A1I7AIZ1"/>